<dbReference type="EMBL" id="WACR01000007">
    <property type="protein sequence ID" value="KAB1063696.1"/>
    <property type="molecule type" value="Genomic_DNA"/>
</dbReference>
<dbReference type="RefSeq" id="WP_151168405.1">
    <property type="nucleotide sequence ID" value="NZ_WACR01000007.1"/>
</dbReference>
<dbReference type="Pfam" id="PF18962">
    <property type="entry name" value="Por_Secre_tail"/>
    <property type="match status" value="1"/>
</dbReference>
<evidence type="ECO:0000313" key="3">
    <source>
        <dbReference type="EMBL" id="KAB1063696.1"/>
    </source>
</evidence>
<keyword evidence="4" id="KW-1185">Reference proteome</keyword>
<protein>
    <submittedName>
        <fullName evidence="3">T9SS type A sorting domain-containing protein</fullName>
    </submittedName>
</protein>
<proteinExistence type="predicted"/>
<comment type="caution">
    <text evidence="3">The sequence shown here is derived from an EMBL/GenBank/DDBJ whole genome shotgun (WGS) entry which is preliminary data.</text>
</comment>
<evidence type="ECO:0000259" key="2">
    <source>
        <dbReference type="Pfam" id="PF18962"/>
    </source>
</evidence>
<dbReference type="OrthoDB" id="1652165at2"/>
<name>A0A6N6M9F2_9FLAO</name>
<dbReference type="NCBIfam" id="TIGR04183">
    <property type="entry name" value="Por_Secre_tail"/>
    <property type="match status" value="1"/>
</dbReference>
<gene>
    <name evidence="3" type="ORF">F3059_09005</name>
</gene>
<dbReference type="Proteomes" id="UP000435357">
    <property type="component" value="Unassembled WGS sequence"/>
</dbReference>
<sequence length="803" mass="89758">MKTITTLIIAIAICFGGSVYSQSQNWFHDSVPDFNGTINSITPWNGNLILTGTQTHTVEQNATIWHLNQSGADYQNNPRIHTTRSEVYKKGNFIYYITATKTKILINKLNVTDGSSQSKTLIEIDEESFLAPDIPPLKVEFNDNRLSYSGYSGNEIKRFELDNFVKDVQWSDNYPANFSPDIYAGNDDELALFHMTGQVPTVYFYRQNGYPMDTLQNAPLANFHKAINVIDSVYLYAETTSSDSTKLHMINHDSVLNTFTIAGSITELTKKDSSSAYLAGRFELNNDSTQVVKLDLTNGVFQDLNIETDGEITTINSLDSTIEFLGDFTMWNGNAAESPVLTDLASNPLKTLPSWSGEFSLLKHYTVFGSDTFLIGQNLEKLGSPVANNLLYNILNNTLADYNHDVSDIEQKHVDGDTLFGRVRFPGGGQYYVAMNLNTGNRDTLFTWMTTGNLAKYDRFNERIYIYGATNIAGGNSAWISYDLNTMDTTIFNVGPTIDVPGLTFRGSSIYVATKEEGPMFGTQAHILKYDRNSLTLTDTVTRVQTQETSSLTQITSFKMEAHPTEDDLFVAFTEEGSHQHAVGSVYNVNLMLDTTFLIGTTRFFNYDNEGGIFSDLEVYQGNMSLTGDISSFTDFNNNHYNLLNGLIYVELYGSQTLFEDNNTSTAMIDYFGGDFKTSESLITNAISFGGNNVGTYIDRPLRSGRSFMVVRRSAYTVPIPGFDESTQKSTEFSPYPNPAKSNFSIKNVNETKRINVYNMNGALIFESSRAQNISCSSWSSGMYIIEVTSRNNEEHSYKLIVE</sequence>
<evidence type="ECO:0000313" key="4">
    <source>
        <dbReference type="Proteomes" id="UP000435357"/>
    </source>
</evidence>
<dbReference type="AlphaFoldDB" id="A0A6N6M9F2"/>
<accession>A0A6N6M9F2</accession>
<organism evidence="3 4">
    <name type="scientific">Salibacter halophilus</name>
    <dbReference type="NCBI Taxonomy" id="1803916"/>
    <lineage>
        <taxon>Bacteria</taxon>
        <taxon>Pseudomonadati</taxon>
        <taxon>Bacteroidota</taxon>
        <taxon>Flavobacteriia</taxon>
        <taxon>Flavobacteriales</taxon>
        <taxon>Salibacteraceae</taxon>
        <taxon>Salibacter</taxon>
    </lineage>
</organism>
<evidence type="ECO:0000256" key="1">
    <source>
        <dbReference type="ARBA" id="ARBA00022729"/>
    </source>
</evidence>
<reference evidence="3 4" key="1">
    <citation type="submission" date="2019-09" db="EMBL/GenBank/DDBJ databases">
        <title>Genomes of Cryomorphaceae.</title>
        <authorList>
            <person name="Bowman J.P."/>
        </authorList>
    </citation>
    <scope>NUCLEOTIDE SEQUENCE [LARGE SCALE GENOMIC DNA]</scope>
    <source>
        <strain evidence="3 4">KCTC 52047</strain>
    </source>
</reference>
<keyword evidence="1" id="KW-0732">Signal</keyword>
<feature type="domain" description="Secretion system C-terminal sorting" evidence="2">
    <location>
        <begin position="736"/>
        <end position="802"/>
    </location>
</feature>
<dbReference type="InterPro" id="IPR026444">
    <property type="entry name" value="Secre_tail"/>
</dbReference>